<evidence type="ECO:0000259" key="1">
    <source>
        <dbReference type="Pfam" id="PF12146"/>
    </source>
</evidence>
<name>A0A3B1BHM9_9ZZZZ</name>
<dbReference type="Pfam" id="PF12146">
    <property type="entry name" value="Hydrolase_4"/>
    <property type="match status" value="1"/>
</dbReference>
<accession>A0A3B1BHM9</accession>
<organism evidence="2">
    <name type="scientific">hydrothermal vent metagenome</name>
    <dbReference type="NCBI Taxonomy" id="652676"/>
    <lineage>
        <taxon>unclassified sequences</taxon>
        <taxon>metagenomes</taxon>
        <taxon>ecological metagenomes</taxon>
    </lineage>
</organism>
<dbReference type="PANTHER" id="PTHR12277">
    <property type="entry name" value="ALPHA/BETA HYDROLASE DOMAIN-CONTAINING PROTEIN"/>
    <property type="match status" value="1"/>
</dbReference>
<evidence type="ECO:0000313" key="2">
    <source>
        <dbReference type="EMBL" id="VAX04457.1"/>
    </source>
</evidence>
<dbReference type="Gene3D" id="3.40.50.1820">
    <property type="entry name" value="alpha/beta hydrolase"/>
    <property type="match status" value="1"/>
</dbReference>
<dbReference type="PANTHER" id="PTHR12277:SF81">
    <property type="entry name" value="PROTEIN ABHD13"/>
    <property type="match status" value="1"/>
</dbReference>
<reference evidence="2" key="1">
    <citation type="submission" date="2018-06" db="EMBL/GenBank/DDBJ databases">
        <authorList>
            <person name="Zhirakovskaya E."/>
        </authorList>
    </citation>
    <scope>NUCLEOTIDE SEQUENCE</scope>
</reference>
<gene>
    <name evidence="2" type="ORF">MNBD_ALPHA03-1351</name>
</gene>
<dbReference type="InterPro" id="IPR029058">
    <property type="entry name" value="AB_hydrolase_fold"/>
</dbReference>
<dbReference type="InterPro" id="IPR022742">
    <property type="entry name" value="Hydrolase_4"/>
</dbReference>
<dbReference type="AlphaFoldDB" id="A0A3B1BHM9"/>
<sequence length="229" mass="25626">MSNSAPFTILEIRTNDGLSLRSWQSKGDPEKKTFIFFHGNAGNAADRMPTMEVLLQAGHSVVLAEYRGYGGNPGKPSEDKLIMDARLLMDEIIKQGVNEQDIILMGRSLGTGVATFLATEYDVAALILISAYSSLPEIAAEYYPFFPVSLLMRDRFNNLDRIKNITAPLLIFHGEMDRIIPLLYGLKVYDAAQVKKEFIRLPGLGHNNLDMDQINLHVLKKLRLWAQAS</sequence>
<dbReference type="EMBL" id="UOFW01000093">
    <property type="protein sequence ID" value="VAX04457.1"/>
    <property type="molecule type" value="Genomic_DNA"/>
</dbReference>
<protein>
    <submittedName>
        <fullName evidence="2">Bem46 protein</fullName>
    </submittedName>
</protein>
<dbReference type="SUPFAM" id="SSF53474">
    <property type="entry name" value="alpha/beta-Hydrolases"/>
    <property type="match status" value="1"/>
</dbReference>
<proteinExistence type="predicted"/>
<feature type="domain" description="Serine aminopeptidase S33" evidence="1">
    <location>
        <begin position="30"/>
        <end position="136"/>
    </location>
</feature>